<dbReference type="AlphaFoldDB" id="A0A1M7L8P4"/>
<accession>A0A1M7L8P4</accession>
<sequence>MATHSPQDLDLLLSKLSGDDSFRQSFLSDPQLALGGLGIKLDASSIPAARSLPSKELIAASRHAIKGKLENAAGAIPFFLSGQR</sequence>
<organism evidence="1 2">
    <name type="scientific">Duganella sacchari</name>
    <dbReference type="NCBI Taxonomy" id="551987"/>
    <lineage>
        <taxon>Bacteria</taxon>
        <taxon>Pseudomonadati</taxon>
        <taxon>Pseudomonadota</taxon>
        <taxon>Betaproteobacteria</taxon>
        <taxon>Burkholderiales</taxon>
        <taxon>Oxalobacteraceae</taxon>
        <taxon>Telluria group</taxon>
        <taxon>Duganella</taxon>
    </lineage>
</organism>
<keyword evidence="2" id="KW-1185">Reference proteome</keyword>
<evidence type="ECO:0000313" key="2">
    <source>
        <dbReference type="Proteomes" id="UP000184339"/>
    </source>
</evidence>
<dbReference type="OrthoDB" id="8779314at2"/>
<dbReference type="NCBIfam" id="TIGR04509">
    <property type="entry name" value="mod_pep_NH_fam"/>
    <property type="match status" value="1"/>
</dbReference>
<evidence type="ECO:0000313" key="1">
    <source>
        <dbReference type="EMBL" id="SHM74267.1"/>
    </source>
</evidence>
<dbReference type="Proteomes" id="UP000184339">
    <property type="component" value="Unassembled WGS sequence"/>
</dbReference>
<proteinExistence type="predicted"/>
<dbReference type="RefSeq" id="WP_072782232.1">
    <property type="nucleotide sequence ID" value="NZ_FRCX01000002.1"/>
</dbReference>
<dbReference type="EMBL" id="FRCX01000002">
    <property type="protein sequence ID" value="SHM74267.1"/>
    <property type="molecule type" value="Genomic_DNA"/>
</dbReference>
<reference evidence="2" key="1">
    <citation type="submission" date="2016-11" db="EMBL/GenBank/DDBJ databases">
        <authorList>
            <person name="Varghese N."/>
            <person name="Submissions S."/>
        </authorList>
    </citation>
    <scope>NUCLEOTIDE SEQUENCE [LARGE SCALE GENOMIC DNA]</scope>
    <source>
        <strain evidence="2">Sac-22</strain>
    </source>
</reference>
<protein>
    <submittedName>
        <fullName evidence="1">Putative modified peptide</fullName>
    </submittedName>
</protein>
<dbReference type="InterPro" id="IPR030976">
    <property type="entry name" value="Mod_pep_NH_fam"/>
</dbReference>
<gene>
    <name evidence="1" type="ORF">SAMN05192549_102378</name>
</gene>
<name>A0A1M7L8P4_9BURK</name>